<reference evidence="4 5" key="1">
    <citation type="journal article" date="2018" name="Front. Plant Sci.">
        <title>Red Clover (Trifolium pratense) and Zigzag Clover (T. medium) - A Picture of Genomic Similarities and Differences.</title>
        <authorList>
            <person name="Dluhosova J."/>
            <person name="Istvanek J."/>
            <person name="Nedelnik J."/>
            <person name="Repkova J."/>
        </authorList>
    </citation>
    <scope>NUCLEOTIDE SEQUENCE [LARGE SCALE GENOMIC DNA]</scope>
    <source>
        <strain evidence="5">cv. 10/8</strain>
        <tissue evidence="4">Leaf</tissue>
    </source>
</reference>
<dbReference type="EMBL" id="LXQA010009566">
    <property type="protein sequence ID" value="MCH86009.1"/>
    <property type="molecule type" value="Genomic_DNA"/>
</dbReference>
<name>A0A392MG42_9FABA</name>
<evidence type="ECO:0000313" key="4">
    <source>
        <dbReference type="EMBL" id="MCH86009.1"/>
    </source>
</evidence>
<dbReference type="Gene3D" id="1.25.40.10">
    <property type="entry name" value="Tetratricopeptide repeat domain"/>
    <property type="match status" value="1"/>
</dbReference>
<accession>A0A392MG42</accession>
<keyword evidence="5" id="KW-1185">Reference proteome</keyword>
<dbReference type="Proteomes" id="UP000265520">
    <property type="component" value="Unassembled WGS sequence"/>
</dbReference>
<keyword evidence="2" id="KW-0677">Repeat</keyword>
<dbReference type="PANTHER" id="PTHR47941">
    <property type="entry name" value="PENTATRICOPEPTIDE REPEAT-CONTAINING PROTEIN 3, MITOCHONDRIAL"/>
    <property type="match status" value="1"/>
</dbReference>
<proteinExistence type="inferred from homology"/>
<evidence type="ECO:0000313" key="5">
    <source>
        <dbReference type="Proteomes" id="UP000265520"/>
    </source>
</evidence>
<dbReference type="NCBIfam" id="TIGR00756">
    <property type="entry name" value="PPR"/>
    <property type="match status" value="1"/>
</dbReference>
<dbReference type="AlphaFoldDB" id="A0A392MG42"/>
<organism evidence="4 5">
    <name type="scientific">Trifolium medium</name>
    <dbReference type="NCBI Taxonomy" id="97028"/>
    <lineage>
        <taxon>Eukaryota</taxon>
        <taxon>Viridiplantae</taxon>
        <taxon>Streptophyta</taxon>
        <taxon>Embryophyta</taxon>
        <taxon>Tracheophyta</taxon>
        <taxon>Spermatophyta</taxon>
        <taxon>Magnoliopsida</taxon>
        <taxon>eudicotyledons</taxon>
        <taxon>Gunneridae</taxon>
        <taxon>Pentapetalae</taxon>
        <taxon>rosids</taxon>
        <taxon>fabids</taxon>
        <taxon>Fabales</taxon>
        <taxon>Fabaceae</taxon>
        <taxon>Papilionoideae</taxon>
        <taxon>50 kb inversion clade</taxon>
        <taxon>NPAAA clade</taxon>
        <taxon>Hologalegina</taxon>
        <taxon>IRL clade</taxon>
        <taxon>Trifolieae</taxon>
        <taxon>Trifolium</taxon>
    </lineage>
</organism>
<dbReference type="Pfam" id="PF13041">
    <property type="entry name" value="PPR_2"/>
    <property type="match status" value="1"/>
</dbReference>
<dbReference type="InterPro" id="IPR011990">
    <property type="entry name" value="TPR-like_helical_dom_sf"/>
</dbReference>
<comment type="similarity">
    <text evidence="1">Belongs to the PPR family. P subfamily.</text>
</comment>
<dbReference type="InterPro" id="IPR002885">
    <property type="entry name" value="PPR_rpt"/>
</dbReference>
<feature type="repeat" description="PPR" evidence="3">
    <location>
        <begin position="26"/>
        <end position="60"/>
    </location>
</feature>
<comment type="caution">
    <text evidence="4">The sequence shown here is derived from an EMBL/GenBank/DDBJ whole genome shotgun (WGS) entry which is preliminary data.</text>
</comment>
<dbReference type="PROSITE" id="PS51375">
    <property type="entry name" value="PPR"/>
    <property type="match status" value="1"/>
</dbReference>
<evidence type="ECO:0000256" key="1">
    <source>
        <dbReference type="ARBA" id="ARBA00007626"/>
    </source>
</evidence>
<gene>
    <name evidence="4" type="ORF">A2U01_0006863</name>
</gene>
<protein>
    <submittedName>
        <fullName evidence="4">Pentatricopeptide repeat-containing protein</fullName>
    </submittedName>
</protein>
<sequence>MFLKADMIGVVKEIWNDMMESGVGPDLDSYTVLIHGLCERKKWREACQYFVEMIEKGFLPQKVTFETLYRGLIQSDMLRTWRRLKKRLDQESITFGSEFQNYHLKPYRR</sequence>
<evidence type="ECO:0000256" key="3">
    <source>
        <dbReference type="PROSITE-ProRule" id="PRU00708"/>
    </source>
</evidence>
<evidence type="ECO:0000256" key="2">
    <source>
        <dbReference type="ARBA" id="ARBA00022737"/>
    </source>
</evidence>